<evidence type="ECO:0000259" key="9">
    <source>
        <dbReference type="PROSITE" id="PS51671"/>
    </source>
</evidence>
<dbReference type="InterPro" id="IPR045865">
    <property type="entry name" value="ACT-like_dom_sf"/>
</dbReference>
<evidence type="ECO:0000313" key="12">
    <source>
        <dbReference type="Proteomes" id="UP000190896"/>
    </source>
</evidence>
<dbReference type="CDD" id="cd04899">
    <property type="entry name" value="ACT_ACR-UUR-like_2"/>
    <property type="match status" value="1"/>
</dbReference>
<evidence type="ECO:0000256" key="8">
    <source>
        <dbReference type="HAMAP-Rule" id="MF_00277"/>
    </source>
</evidence>
<keyword evidence="4 8" id="KW-0378">Hydrolase</keyword>
<proteinExistence type="inferred from homology"/>
<evidence type="ECO:0000256" key="3">
    <source>
        <dbReference type="ARBA" id="ARBA00022737"/>
    </source>
</evidence>
<dbReference type="SUPFAM" id="SSF109604">
    <property type="entry name" value="HD-domain/PDEase-like"/>
    <property type="match status" value="1"/>
</dbReference>
<dbReference type="InterPro" id="IPR043519">
    <property type="entry name" value="NT_sf"/>
</dbReference>
<dbReference type="SMART" id="SM00471">
    <property type="entry name" value="HDc"/>
    <property type="match status" value="1"/>
</dbReference>
<comment type="activity regulation">
    <text evidence="8">Uridylyltransferase (UTase) activity is inhibited by glutamine, while glutamine activates uridylyl-removing (UR) activity.</text>
</comment>
<protein>
    <recommendedName>
        <fullName evidence="8">Bifunctional uridylyltransferase/uridylyl-removing enzyme</fullName>
        <shortName evidence="8">UTase/UR</shortName>
    </recommendedName>
    <alternativeName>
        <fullName evidence="8">Bifunctional [protein-PII] modification enzyme</fullName>
    </alternativeName>
    <alternativeName>
        <fullName evidence="8">Bifunctional nitrogen sensor protein</fullName>
    </alternativeName>
    <domain>
        <recommendedName>
            <fullName evidence="8">[Protein-PII] uridylyltransferase</fullName>
            <shortName evidence="8">PII uridylyltransferase</shortName>
            <shortName evidence="8">UTase</shortName>
            <ecNumber evidence="8">2.7.7.59</ecNumber>
        </recommendedName>
    </domain>
    <domain>
        <recommendedName>
            <fullName evidence="8">[Protein-PII]-UMP uridylyl-removing enzyme</fullName>
            <shortName evidence="8">UR</shortName>
            <ecNumber evidence="8">3.1.4.-</ecNumber>
        </recommendedName>
    </domain>
</protein>
<feature type="domain" description="HD" evidence="10">
    <location>
        <begin position="457"/>
        <end position="579"/>
    </location>
</feature>
<dbReference type="InterPro" id="IPR003607">
    <property type="entry name" value="HD/PDEase_dom"/>
</dbReference>
<dbReference type="OrthoDB" id="9758038at2"/>
<feature type="domain" description="ACT" evidence="9">
    <location>
        <begin position="808"/>
        <end position="883"/>
    </location>
</feature>
<dbReference type="PIRSF" id="PIRSF006288">
    <property type="entry name" value="PII_uridyltransf"/>
    <property type="match status" value="1"/>
</dbReference>
<dbReference type="InterPro" id="IPR010043">
    <property type="entry name" value="UTase/UR"/>
</dbReference>
<dbReference type="PROSITE" id="PS51831">
    <property type="entry name" value="HD"/>
    <property type="match status" value="1"/>
</dbReference>
<evidence type="ECO:0000256" key="7">
    <source>
        <dbReference type="ARBA" id="ARBA00047968"/>
    </source>
</evidence>
<comment type="catalytic activity">
    <reaction evidence="7">
        <text>guanosine 3',5'-bis(diphosphate) + H2O = GDP + diphosphate + H(+)</text>
        <dbReference type="Rhea" id="RHEA:14253"/>
        <dbReference type="ChEBI" id="CHEBI:15377"/>
        <dbReference type="ChEBI" id="CHEBI:15378"/>
        <dbReference type="ChEBI" id="CHEBI:33019"/>
        <dbReference type="ChEBI" id="CHEBI:58189"/>
        <dbReference type="ChEBI" id="CHEBI:77828"/>
        <dbReference type="EC" id="3.1.7.2"/>
    </reaction>
</comment>
<dbReference type="HAMAP" id="MF_00277">
    <property type="entry name" value="PII_uridylyl_transf"/>
    <property type="match status" value="1"/>
</dbReference>
<dbReference type="Pfam" id="PF01966">
    <property type="entry name" value="HD"/>
    <property type="match status" value="1"/>
</dbReference>
<dbReference type="InterPro" id="IPR013546">
    <property type="entry name" value="PII_UdlTrfase/GS_AdlTrfase"/>
</dbReference>
<sequence length="883" mass="101747">MPDRILDTAAFLREAAETDNPLALFRDAIGRGKEHLKTLFEAGEPVSNLVQLRAEIIDLLLRAVWERQVPLDADVALIAVGGYGRGELHPNSDIDLLILLGEGDHDQLSECLGSLLTFFWDIGLEIGHSVRTLQESIEEAERDITVATNLMESRLLSGPLRLFNALRDSTGPDKIWPIERFFQAKWEEQKQRHLKFDGTVSNLEPNIKESPGGLRDIQMIGWVVKRHFRADTLDELVSHGFLTKTEFEDLMEGQELLWRIRFALHLLTGRHEDRILFDYQRTLAEQFGYSDDESGLGVEQFMQHYYQIAIRLNRMNEMLLQLFQEYILLKCHLDEPKPINPRFHSRSGFLEITSEDIFERYPLALLEMFLIMEQHPELYGVRASTIRLARSHRHLIDDKFRADPATRHLFMEILRQPRGIAHELRRMNRYGILARYIPEFSNIVGRMQYDLFHAYTVDEHTLFLIRNLRRFAVPDHRAEFPLCSDIMERLPKHELIYLAALFHDIAKGRGGDHSTLGAEDALKFCRHHDLSEHESLLVSWLVEKHLLMSITAQRKDTSDPDVIRAFAEEVKNPVRLDYLYLLTVADIRSTDPKKWNSWKNSLLRDLYMTTKQALLRGLENLKDRDEVIQNKQAGARHLLKADGISPEDSNAFWLTLSLEYFLHHTWEEIAWQSKMVLTAKKEDLPLVLLRKSSTRGGNEVFIYTTDRDNLFALTTSLLDQLGLNILGARIESTHTGYSLSSYMVLENDGSAIDNPGRREEICATLKEALSKDEIDDITVTRRVPRQMKHFTTPTRIDFVLDGGNQRTIMKLVTDDRPGLLSQVGYAFTACGLRLINAKIATIGAVAEDTFFITDREDRPLDDRSQFKCIEKAIRERLDANSEV</sequence>
<keyword evidence="6 8" id="KW-0511">Multifunctional enzyme</keyword>
<dbReference type="GO" id="GO:0008893">
    <property type="term" value="F:guanosine-3',5'-bis(diphosphate) 3'-diphosphatase activity"/>
    <property type="evidence" value="ECO:0007669"/>
    <property type="project" value="UniProtKB-EC"/>
</dbReference>
<dbReference type="InterPro" id="IPR002912">
    <property type="entry name" value="ACT_dom"/>
</dbReference>
<dbReference type="RefSeq" id="WP_078486223.1">
    <property type="nucleotide sequence ID" value="NZ_MPRJ01000018.1"/>
</dbReference>
<keyword evidence="3" id="KW-0677">Repeat</keyword>
<dbReference type="SUPFAM" id="SSF55021">
    <property type="entry name" value="ACT-like"/>
    <property type="match status" value="1"/>
</dbReference>
<dbReference type="CDD" id="cd00077">
    <property type="entry name" value="HDc"/>
    <property type="match status" value="1"/>
</dbReference>
<dbReference type="GO" id="GO:0006808">
    <property type="term" value="P:regulation of nitrogen utilization"/>
    <property type="evidence" value="ECO:0007669"/>
    <property type="project" value="UniProtKB-UniRule"/>
</dbReference>
<accession>A0A1T2KW78</accession>
<dbReference type="Pfam" id="PF01909">
    <property type="entry name" value="NTP_transf_2"/>
    <property type="match status" value="1"/>
</dbReference>
<evidence type="ECO:0000313" key="11">
    <source>
        <dbReference type="EMBL" id="OOZ37072.1"/>
    </source>
</evidence>
<dbReference type="PROSITE" id="PS51671">
    <property type="entry name" value="ACT"/>
    <property type="match status" value="2"/>
</dbReference>
<dbReference type="Proteomes" id="UP000190896">
    <property type="component" value="Unassembled WGS sequence"/>
</dbReference>
<keyword evidence="5 8" id="KW-0460">Magnesium</keyword>
<keyword evidence="12" id="KW-1185">Reference proteome</keyword>
<dbReference type="FunFam" id="1.10.3090.10:FF:000005">
    <property type="entry name" value="Bifunctional uridylyltransferase/uridylyl-removing enzyme"/>
    <property type="match status" value="1"/>
</dbReference>
<comment type="similarity">
    <text evidence="8">Belongs to the GlnD family.</text>
</comment>
<dbReference type="AlphaFoldDB" id="A0A1T2KW78"/>
<name>A0A1T2KW78_9GAMM</name>
<dbReference type="EC" id="2.7.7.59" evidence="8"/>
<dbReference type="EC" id="3.1.4.-" evidence="8"/>
<gene>
    <name evidence="8" type="primary">glnD</name>
    <name evidence="11" type="ORF">BOW51_03970</name>
</gene>
<dbReference type="InterPro" id="IPR002934">
    <property type="entry name" value="Polymerase_NTP_transf_dom"/>
</dbReference>
<comment type="function">
    <text evidence="8">Modifies, by uridylylation and deuridylylation, the PII regulatory proteins (GlnB and homologs), in response to the nitrogen status of the cell that GlnD senses through the glutamine level. Under low glutamine levels, catalyzes the conversion of the PII proteins and UTP to PII-UMP and PPi, while under higher glutamine levels, GlnD hydrolyzes PII-UMP to PII and UMP (deuridylylation). Thus, controls uridylylation state and activity of the PII proteins, and plays an important role in the regulation of nitrogen metabolism.</text>
</comment>
<dbReference type="Gene3D" id="1.10.3090.10">
    <property type="entry name" value="cca-adding enzyme, domain 2"/>
    <property type="match status" value="1"/>
</dbReference>
<comment type="catalytic activity">
    <reaction evidence="8">
        <text>[protein-PII]-L-tyrosine + UTP = [protein-PII]-uridylyl-L-tyrosine + diphosphate</text>
        <dbReference type="Rhea" id="RHEA:13673"/>
        <dbReference type="Rhea" id="RHEA-COMP:12147"/>
        <dbReference type="Rhea" id="RHEA-COMP:12148"/>
        <dbReference type="ChEBI" id="CHEBI:33019"/>
        <dbReference type="ChEBI" id="CHEBI:46398"/>
        <dbReference type="ChEBI" id="CHEBI:46858"/>
        <dbReference type="ChEBI" id="CHEBI:90602"/>
        <dbReference type="EC" id="2.7.7.59"/>
    </reaction>
</comment>
<dbReference type="GO" id="GO:0008081">
    <property type="term" value="F:phosphoric diester hydrolase activity"/>
    <property type="evidence" value="ECO:0007669"/>
    <property type="project" value="UniProtKB-UniRule"/>
</dbReference>
<keyword evidence="1 8" id="KW-0808">Transferase</keyword>
<comment type="catalytic activity">
    <reaction evidence="8">
        <text>[protein-PII]-uridylyl-L-tyrosine + H2O = [protein-PII]-L-tyrosine + UMP + H(+)</text>
        <dbReference type="Rhea" id="RHEA:48600"/>
        <dbReference type="Rhea" id="RHEA-COMP:12147"/>
        <dbReference type="Rhea" id="RHEA-COMP:12148"/>
        <dbReference type="ChEBI" id="CHEBI:15377"/>
        <dbReference type="ChEBI" id="CHEBI:15378"/>
        <dbReference type="ChEBI" id="CHEBI:46858"/>
        <dbReference type="ChEBI" id="CHEBI:57865"/>
        <dbReference type="ChEBI" id="CHEBI:90602"/>
    </reaction>
</comment>
<organism evidence="11 12">
    <name type="scientific">Solemya velesiana gill symbiont</name>
    <dbReference type="NCBI Taxonomy" id="1918948"/>
    <lineage>
        <taxon>Bacteria</taxon>
        <taxon>Pseudomonadati</taxon>
        <taxon>Pseudomonadota</taxon>
        <taxon>Gammaproteobacteria</taxon>
        <taxon>sulfur-oxidizing symbionts</taxon>
    </lineage>
</organism>
<dbReference type="InterPro" id="IPR006674">
    <property type="entry name" value="HD_domain"/>
</dbReference>
<dbReference type="CDD" id="cd05401">
    <property type="entry name" value="NT_GlnE_GlnD_like"/>
    <property type="match status" value="1"/>
</dbReference>
<feature type="domain" description="ACT" evidence="9">
    <location>
        <begin position="699"/>
        <end position="779"/>
    </location>
</feature>
<keyword evidence="2 8" id="KW-0548">Nucleotidyltransferase</keyword>
<dbReference type="SUPFAM" id="SSF81593">
    <property type="entry name" value="Nucleotidyltransferase substrate binding subunit/domain"/>
    <property type="match status" value="1"/>
</dbReference>
<feature type="region of interest" description="Uridylyltransferase" evidence="8">
    <location>
        <begin position="1"/>
        <end position="338"/>
    </location>
</feature>
<evidence type="ECO:0000256" key="5">
    <source>
        <dbReference type="ARBA" id="ARBA00022842"/>
    </source>
</evidence>
<dbReference type="EMBL" id="MPRJ01000018">
    <property type="protein sequence ID" value="OOZ37072.1"/>
    <property type="molecule type" value="Genomic_DNA"/>
</dbReference>
<evidence type="ECO:0000256" key="2">
    <source>
        <dbReference type="ARBA" id="ARBA00022695"/>
    </source>
</evidence>
<comment type="cofactor">
    <cofactor evidence="8">
        <name>Mg(2+)</name>
        <dbReference type="ChEBI" id="CHEBI:18420"/>
    </cofactor>
</comment>
<dbReference type="Pfam" id="PF08335">
    <property type="entry name" value="GlnD_UR_UTase"/>
    <property type="match status" value="1"/>
</dbReference>
<dbReference type="CDD" id="cd04900">
    <property type="entry name" value="ACT_UUR-like_1"/>
    <property type="match status" value="1"/>
</dbReference>
<dbReference type="Gene3D" id="3.30.460.10">
    <property type="entry name" value="Beta Polymerase, domain 2"/>
    <property type="match status" value="1"/>
</dbReference>
<dbReference type="SUPFAM" id="SSF81301">
    <property type="entry name" value="Nucleotidyltransferase"/>
    <property type="match status" value="1"/>
</dbReference>
<comment type="caution">
    <text evidence="8">Lacks conserved residue(s) required for the propagation of feature annotation.</text>
</comment>
<evidence type="ECO:0000256" key="6">
    <source>
        <dbReference type="ARBA" id="ARBA00023268"/>
    </source>
</evidence>
<evidence type="ECO:0000256" key="1">
    <source>
        <dbReference type="ARBA" id="ARBA00022679"/>
    </source>
</evidence>
<evidence type="ECO:0000259" key="10">
    <source>
        <dbReference type="PROSITE" id="PS51831"/>
    </source>
</evidence>
<comment type="domain">
    <text evidence="8">Has four distinct domains: an N-terminal nucleotidyltransferase (NT) domain responsible for UTase activity, a central HD domain that encodes UR activity, and two C-terminal ACT domains that seem to have a role in glutamine sensing.</text>
</comment>
<evidence type="ECO:0000256" key="4">
    <source>
        <dbReference type="ARBA" id="ARBA00022801"/>
    </source>
</evidence>
<reference evidence="11 12" key="1">
    <citation type="submission" date="2016-11" db="EMBL/GenBank/DDBJ databases">
        <title>Mixed transmission modes and dynamic genome evolution in an obligate animal-bacterial symbiosis.</title>
        <authorList>
            <person name="Russell S.L."/>
            <person name="Corbett-Detig R.B."/>
            <person name="Cavanaugh C.M."/>
        </authorList>
    </citation>
    <scope>NUCLEOTIDE SEQUENCE [LARGE SCALE GENOMIC DNA]</scope>
    <source>
        <strain evidence="11">Se-Cadez</strain>
    </source>
</reference>
<dbReference type="GO" id="GO:0008773">
    <property type="term" value="F:[protein-PII] uridylyltransferase activity"/>
    <property type="evidence" value="ECO:0007669"/>
    <property type="project" value="UniProtKB-UniRule"/>
</dbReference>
<dbReference type="PANTHER" id="PTHR47320:SF1">
    <property type="entry name" value="BIFUNCTIONAL URIDYLYLTRANSFERASE_URIDYLYL-REMOVING ENZYME"/>
    <property type="match status" value="1"/>
</dbReference>
<dbReference type="NCBIfam" id="TIGR01693">
    <property type="entry name" value="UTase_glnD"/>
    <property type="match status" value="1"/>
</dbReference>
<comment type="caution">
    <text evidence="11">The sequence shown here is derived from an EMBL/GenBank/DDBJ whole genome shotgun (WGS) entry which is preliminary data.</text>
</comment>
<dbReference type="PANTHER" id="PTHR47320">
    <property type="entry name" value="BIFUNCTIONAL URIDYLYLTRANSFERASE/URIDYLYL-REMOVING ENZYME"/>
    <property type="match status" value="1"/>
</dbReference>
<dbReference type="Gene3D" id="1.20.120.330">
    <property type="entry name" value="Nucleotidyltransferases domain 2"/>
    <property type="match status" value="1"/>
</dbReference>